<evidence type="ECO:0000313" key="6">
    <source>
        <dbReference type="Proteomes" id="UP000318349"/>
    </source>
</evidence>
<evidence type="ECO:0000313" key="5">
    <source>
        <dbReference type="EMBL" id="TVO78555.1"/>
    </source>
</evidence>
<dbReference type="GO" id="GO:0031419">
    <property type="term" value="F:cobalamin binding"/>
    <property type="evidence" value="ECO:0007669"/>
    <property type="project" value="InterPro"/>
</dbReference>
<dbReference type="SUPFAM" id="SSF52242">
    <property type="entry name" value="Cobalamin (vitamin B12)-binding domain"/>
    <property type="match status" value="1"/>
</dbReference>
<dbReference type="SUPFAM" id="SSF46458">
    <property type="entry name" value="Globin-like"/>
    <property type="match status" value="1"/>
</dbReference>
<dbReference type="Gene3D" id="3.40.50.280">
    <property type="entry name" value="Cobalamin-binding domain"/>
    <property type="match status" value="1"/>
</dbReference>
<organism evidence="5 6">
    <name type="scientific">Denitromonas halophila</name>
    <dbReference type="NCBI Taxonomy" id="1629404"/>
    <lineage>
        <taxon>Bacteria</taxon>
        <taxon>Pseudomonadati</taxon>
        <taxon>Pseudomonadota</taxon>
        <taxon>Betaproteobacteria</taxon>
        <taxon>Rhodocyclales</taxon>
        <taxon>Zoogloeaceae</taxon>
        <taxon>Denitromonas</taxon>
    </lineage>
</organism>
<dbReference type="EMBL" id="VMNI01000005">
    <property type="protein sequence ID" value="TVO78555.1"/>
    <property type="molecule type" value="Genomic_DNA"/>
</dbReference>
<evidence type="ECO:0000256" key="3">
    <source>
        <dbReference type="ARBA" id="ARBA00023307"/>
    </source>
</evidence>
<dbReference type="Proteomes" id="UP000318349">
    <property type="component" value="Unassembled WGS sequence"/>
</dbReference>
<dbReference type="InterPro" id="IPR003759">
    <property type="entry name" value="Cbl-bd_cap"/>
</dbReference>
<dbReference type="InterPro" id="IPR038719">
    <property type="entry name" value="Phycobilisome_asu/bsu_sf"/>
</dbReference>
<accession>A0A557SMA4</accession>
<dbReference type="PROSITE" id="PS51332">
    <property type="entry name" value="B12_BINDING"/>
    <property type="match status" value="1"/>
</dbReference>
<dbReference type="InterPro" id="IPR036594">
    <property type="entry name" value="Meth_synthase_dom"/>
</dbReference>
<keyword evidence="2" id="KW-0157">Chromophore</keyword>
<sequence>MSATFAPLDPEQLTAFSALRDAAIAHALAASEAAHPAVFARFGPRGRAACAEDIAYHLDFLEPALESGQADAFLSYLAWLAEVLRSRGVPTGSLPDSLRHLDAFYRGALPTAAADTLSHVLNTGVIHLASGAPPPAYDRPGPDPWDEADAFRDAILKGERRGAQRLFERALDRSSTLIGSEVHVIQPAMYAIGRAWQENRASVAQEHLATAISQSLMAAAFGQVLPADDNGGRALFACTPGNHHDVGLRMVSDAFEMDGWQAQFLGGNTPLPALLSQCSEYAPHVLCLSASLPQHLRALRTTLATLRQHLGDACPKVIVGGLVFNQFPSLADTLDAQWLGPTAEDAALAARALLPH</sequence>
<feature type="domain" description="B12-binding" evidence="4">
    <location>
        <begin position="231"/>
        <end position="356"/>
    </location>
</feature>
<dbReference type="CDD" id="cd02065">
    <property type="entry name" value="B12-binding_like"/>
    <property type="match status" value="1"/>
</dbReference>
<proteinExistence type="inferred from homology"/>
<evidence type="ECO:0000256" key="1">
    <source>
        <dbReference type="ARBA" id="ARBA00008182"/>
    </source>
</evidence>
<name>A0A557SMA4_9RHOO</name>
<dbReference type="InterPro" id="IPR036724">
    <property type="entry name" value="Cobalamin-bd_sf"/>
</dbReference>
<evidence type="ECO:0000256" key="2">
    <source>
        <dbReference type="ARBA" id="ARBA00022991"/>
    </source>
</evidence>
<dbReference type="GO" id="GO:0046872">
    <property type="term" value="F:metal ion binding"/>
    <property type="evidence" value="ECO:0007669"/>
    <property type="project" value="InterPro"/>
</dbReference>
<keyword evidence="3" id="KW-0089">Bile pigment</keyword>
<protein>
    <submittedName>
        <fullName evidence="5">Cobalamin B12-binding domain-containing protein</fullName>
    </submittedName>
</protein>
<dbReference type="Gene3D" id="1.10.1240.10">
    <property type="entry name" value="Methionine synthase domain"/>
    <property type="match status" value="1"/>
</dbReference>
<comment type="similarity">
    <text evidence="1">Belongs to the phycobiliprotein family.</text>
</comment>
<reference evidence="5 6" key="1">
    <citation type="submission" date="2019-07" db="EMBL/GenBank/DDBJ databases">
        <title>The pathways for chlorine oxyanion respiration interact through the shared metabolite chlorate.</title>
        <authorList>
            <person name="Barnum T.P."/>
            <person name="Cheng Y."/>
            <person name="Hill K.A."/>
            <person name="Lucas L.N."/>
            <person name="Carlson H.K."/>
            <person name="Coates J.D."/>
        </authorList>
    </citation>
    <scope>NUCLEOTIDE SEQUENCE [LARGE SCALE GENOMIC DNA]</scope>
    <source>
        <strain evidence="5 6">SFB-1</strain>
    </source>
</reference>
<dbReference type="InterPro" id="IPR006158">
    <property type="entry name" value="Cobalamin-bd"/>
</dbReference>
<dbReference type="Pfam" id="PF02310">
    <property type="entry name" value="B12-binding"/>
    <property type="match status" value="1"/>
</dbReference>
<evidence type="ECO:0000259" key="4">
    <source>
        <dbReference type="PROSITE" id="PS51332"/>
    </source>
</evidence>
<dbReference type="Gene3D" id="1.10.490.20">
    <property type="entry name" value="Phycocyanins"/>
    <property type="match status" value="1"/>
</dbReference>
<dbReference type="AlphaFoldDB" id="A0A557SMA4"/>
<dbReference type="InterPro" id="IPR009050">
    <property type="entry name" value="Globin-like_sf"/>
</dbReference>
<comment type="caution">
    <text evidence="5">The sequence shown here is derived from an EMBL/GenBank/DDBJ whole genome shotgun (WGS) entry which is preliminary data.</text>
</comment>
<gene>
    <name evidence="5" type="ORF">FHP89_05025</name>
</gene>
<dbReference type="Pfam" id="PF02607">
    <property type="entry name" value="B12-binding_2"/>
    <property type="match status" value="1"/>
</dbReference>